<name>A0A316ZI29_9BASI</name>
<dbReference type="GeneID" id="37272450"/>
<keyword evidence="3" id="KW-1185">Reference proteome</keyword>
<evidence type="ECO:0000313" key="3">
    <source>
        <dbReference type="Proteomes" id="UP000245946"/>
    </source>
</evidence>
<evidence type="ECO:0000256" key="1">
    <source>
        <dbReference type="SAM" id="MobiDB-lite"/>
    </source>
</evidence>
<organism evidence="2 3">
    <name type="scientific">Tilletiopsis washingtonensis</name>
    <dbReference type="NCBI Taxonomy" id="58919"/>
    <lineage>
        <taxon>Eukaryota</taxon>
        <taxon>Fungi</taxon>
        <taxon>Dikarya</taxon>
        <taxon>Basidiomycota</taxon>
        <taxon>Ustilaginomycotina</taxon>
        <taxon>Exobasidiomycetes</taxon>
        <taxon>Entylomatales</taxon>
        <taxon>Entylomatales incertae sedis</taxon>
        <taxon>Tilletiopsis</taxon>
    </lineage>
</organism>
<proteinExistence type="predicted"/>
<gene>
    <name evidence="2" type="ORF">FA09DRAFT_358058</name>
</gene>
<dbReference type="Proteomes" id="UP000245946">
    <property type="component" value="Unassembled WGS sequence"/>
</dbReference>
<feature type="region of interest" description="Disordered" evidence="1">
    <location>
        <begin position="550"/>
        <end position="607"/>
    </location>
</feature>
<dbReference type="OrthoDB" id="5570013at2759"/>
<sequence>MSAARRANDAQDAQPLLADDAAGEPDVRFAIDDEYALADELDADGAPKYPPSVPPPAYGSLGLAPPPPGGRIAAWLRAHDIDLPQPDWDAPRRAWRRLYAAVWRHMPSSRIAVAGCALAAMWLLILTTAPSVDMAPQDDGGWWAGIGDVEIDEDLSPLPAAPEPVSGDGHIVEAAQWATPHCAVLAFGGRRPFCRTSVAFNLTSPQAFDTDASLFLFADPLRAAGLSDGRGRVPGAVRVRRGEQGTPPSVRIEARYERGRAQLLREARVGKMKKGIQSEGVGIYTNPLPDRLASRLPPPLSFDIEVTLPALSRLPAFVLESAAMDFFLFAPLPPSDPRAIIFADALELEAGLRAAPGREPLFGRFEARAGDGSVVLGAPGVQSIGYALLRATSGDVVVRGPLRGPVIDIHTDNGAVRVAEGGEIAAWKRASLDSDNGAITIEKGGLVGAPELHATTGNGEISGAGMWQANGTMQLKSSNGAVSALVAPITASPAATLDFSAQSKNGAVSLRLLDFALPLAVRAAARTELGSATLHLPRNYTGAWAIHGSRGSTDVHPPPPTAAGAPVRKWSSEGRQETNTHVSERGRIWLEGQPADGEATVDSGQGGAHLFVA</sequence>
<feature type="compositionally biased region" description="Low complexity" evidence="1">
    <location>
        <begin position="1"/>
        <end position="20"/>
    </location>
</feature>
<evidence type="ECO:0008006" key="4">
    <source>
        <dbReference type="Google" id="ProtNLM"/>
    </source>
</evidence>
<dbReference type="EMBL" id="KZ819284">
    <property type="protein sequence ID" value="PWO00685.1"/>
    <property type="molecule type" value="Genomic_DNA"/>
</dbReference>
<reference evidence="2 3" key="1">
    <citation type="journal article" date="2018" name="Mol. Biol. Evol.">
        <title>Broad Genomic Sampling Reveals a Smut Pathogenic Ancestry of the Fungal Clade Ustilaginomycotina.</title>
        <authorList>
            <person name="Kijpornyongpan T."/>
            <person name="Mondo S.J."/>
            <person name="Barry K."/>
            <person name="Sandor L."/>
            <person name="Lee J."/>
            <person name="Lipzen A."/>
            <person name="Pangilinan J."/>
            <person name="LaButti K."/>
            <person name="Hainaut M."/>
            <person name="Henrissat B."/>
            <person name="Grigoriev I.V."/>
            <person name="Spatafora J.W."/>
            <person name="Aime M.C."/>
        </authorList>
    </citation>
    <scope>NUCLEOTIDE SEQUENCE [LARGE SCALE GENOMIC DNA]</scope>
    <source>
        <strain evidence="2 3">MCA 4186</strain>
    </source>
</reference>
<accession>A0A316ZI29</accession>
<dbReference type="AlphaFoldDB" id="A0A316ZI29"/>
<evidence type="ECO:0000313" key="2">
    <source>
        <dbReference type="EMBL" id="PWO00685.1"/>
    </source>
</evidence>
<feature type="region of interest" description="Disordered" evidence="1">
    <location>
        <begin position="1"/>
        <end position="25"/>
    </location>
</feature>
<protein>
    <recommendedName>
        <fullName evidence="4">Adhesin domain-containing protein</fullName>
    </recommendedName>
</protein>
<dbReference type="RefSeq" id="XP_025600963.1">
    <property type="nucleotide sequence ID" value="XM_025744906.1"/>
</dbReference>
<feature type="compositionally biased region" description="Basic and acidic residues" evidence="1">
    <location>
        <begin position="570"/>
        <end position="588"/>
    </location>
</feature>